<evidence type="ECO:0000256" key="1">
    <source>
        <dbReference type="SAM" id="MobiDB-lite"/>
    </source>
</evidence>
<protein>
    <submittedName>
        <fullName evidence="2">Uncharacterized protein</fullName>
    </submittedName>
</protein>
<feature type="compositionally biased region" description="Acidic residues" evidence="1">
    <location>
        <begin position="55"/>
        <end position="70"/>
    </location>
</feature>
<proteinExistence type="predicted"/>
<evidence type="ECO:0000313" key="3">
    <source>
        <dbReference type="Proteomes" id="UP000273054"/>
    </source>
</evidence>
<reference evidence="2" key="1">
    <citation type="submission" date="2018-03" db="EMBL/GenBank/DDBJ databases">
        <authorList>
            <consortium name="Urmite Genomes"/>
        </authorList>
    </citation>
    <scope>NUCLEOTIDE SEQUENCE [LARGE SCALE GENOMIC DNA]</scope>
    <source>
        <strain evidence="2">IHUMI-27.7</strain>
    </source>
</reference>
<organism evidence="2">
    <name type="scientific">Brazilian cedratvirus IHUMI</name>
    <dbReference type="NCBI Taxonomy" id="2126980"/>
    <lineage>
        <taxon>Viruses</taxon>
        <taxon>Pithoviruses</taxon>
        <taxon>Orthocedratvirinae</taxon>
        <taxon>Alphacedratvirus</taxon>
        <taxon>Alphacedratvirus brasiliense</taxon>
    </lineage>
</organism>
<name>A0A2R8FEN2_9VIRU</name>
<dbReference type="EMBL" id="LT994651">
    <property type="protein sequence ID" value="SPN79445.1"/>
    <property type="molecule type" value="Genomic_DNA"/>
</dbReference>
<dbReference type="Proteomes" id="UP000273054">
    <property type="component" value="Segment"/>
</dbReference>
<gene>
    <name evidence="2" type="ORF">BRZCDTV_349</name>
</gene>
<evidence type="ECO:0000313" key="2">
    <source>
        <dbReference type="EMBL" id="SPN79445.1"/>
    </source>
</evidence>
<sequence>MSYYRSPATSPSVIPKTGYYEEEEEEIISPSRRGVYNRRNATPSIFDYSRRGRLEEEEEEEGEDEYEDEGEYSRGTPTRPPSLYQPSRYRTYPRNTGYAPRRIEF</sequence>
<feature type="region of interest" description="Disordered" evidence="1">
    <location>
        <begin position="1"/>
        <end position="105"/>
    </location>
</feature>
<accession>A0A2R8FEN2</accession>
<keyword evidence="3" id="KW-1185">Reference proteome</keyword>